<gene>
    <name evidence="3" type="ORF">MMSR116_13140</name>
</gene>
<name>A0A6B9FP10_9HYPH</name>
<keyword evidence="2" id="KW-0472">Membrane</keyword>
<protein>
    <submittedName>
        <fullName evidence="3">Lipopolysaccharide-assembly, LptC-related protein</fullName>
    </submittedName>
</protein>
<evidence type="ECO:0000256" key="1">
    <source>
        <dbReference type="SAM" id="MobiDB-lite"/>
    </source>
</evidence>
<keyword evidence="2" id="KW-1133">Transmembrane helix</keyword>
<organism evidence="3 4">
    <name type="scientific">Methylobacterium mesophilicum SR1.6/6</name>
    <dbReference type="NCBI Taxonomy" id="908290"/>
    <lineage>
        <taxon>Bacteria</taxon>
        <taxon>Pseudomonadati</taxon>
        <taxon>Pseudomonadota</taxon>
        <taxon>Alphaproteobacteria</taxon>
        <taxon>Hyphomicrobiales</taxon>
        <taxon>Methylobacteriaceae</taxon>
        <taxon>Methylobacterium</taxon>
    </lineage>
</organism>
<evidence type="ECO:0000313" key="3">
    <source>
        <dbReference type="EMBL" id="QGY02718.1"/>
    </source>
</evidence>
<dbReference type="Pfam" id="PF06835">
    <property type="entry name" value="LptC"/>
    <property type="match status" value="1"/>
</dbReference>
<dbReference type="InterPro" id="IPR010664">
    <property type="entry name" value="LipoPS_assembly_LptC-rel"/>
</dbReference>
<dbReference type="AlphaFoldDB" id="A0A6B9FP10"/>
<sequence>MNPVEAQAGNGQAVAAARTRAHAQAYRHSGRVRAMRRLIPVAAGGSVVALLAYLFNPFAANLPGVSVGPVTLAGSKVRMENPRLAGFRQGTRGYEVTADAALQDVRKPSQIELQQMRGHIATDDQGGVARLSAASGLFDTAREALDLKDDIRIWTDKGEEARLRSAAVTFKTGAISSQEPVVVSSPRATVNADTLDVVESGKRISFVGNVHVVIVNDDEVAKPGDRPSENRPPEKVPLRIQTSDAQPADGTR</sequence>
<evidence type="ECO:0000313" key="4">
    <source>
        <dbReference type="Proteomes" id="UP000012488"/>
    </source>
</evidence>
<reference evidence="3 4" key="1">
    <citation type="journal article" date="2012" name="Genet. Mol. Biol.">
        <title>Analysis of 16S rRNA and mxaF genes revealing insights into Methylobacterium niche-specific plant association.</title>
        <authorList>
            <person name="Dourado M.N."/>
            <person name="Andreote F.D."/>
            <person name="Dini-Andreote F."/>
            <person name="Conti R."/>
            <person name="Araujo J.M."/>
            <person name="Araujo W.L."/>
        </authorList>
    </citation>
    <scope>NUCLEOTIDE SEQUENCE [LARGE SCALE GENOMIC DNA]</scope>
    <source>
        <strain evidence="3 4">SR1.6/6</strain>
    </source>
</reference>
<dbReference type="EMBL" id="CP043538">
    <property type="protein sequence ID" value="QGY02718.1"/>
    <property type="molecule type" value="Genomic_DNA"/>
</dbReference>
<evidence type="ECO:0000256" key="2">
    <source>
        <dbReference type="SAM" id="Phobius"/>
    </source>
</evidence>
<dbReference type="Proteomes" id="UP000012488">
    <property type="component" value="Chromosome"/>
</dbReference>
<dbReference type="OrthoDB" id="7873824at2"/>
<reference evidence="3 4" key="2">
    <citation type="journal article" date="2013" name="Genome Announc.">
        <title>Draft Genome Sequence of Methylobacterium mesophilicum Strain SR1.6/6, Isolated from Citrus sinensis.</title>
        <authorList>
            <person name="Marinho Almeida D."/>
            <person name="Dini-Andreote F."/>
            <person name="Camargo Neves A.A."/>
            <person name="Juca Ramos R.T."/>
            <person name="Andreote F.D."/>
            <person name="Carneiro A.R."/>
            <person name="Oliveira de Souza Lima A."/>
            <person name="Caracciolo Gomes de Sa P.H."/>
            <person name="Ribeiro Barbosa M.S."/>
            <person name="Araujo W.L."/>
            <person name="Silva A."/>
        </authorList>
    </citation>
    <scope>NUCLEOTIDE SEQUENCE [LARGE SCALE GENOMIC DNA]</scope>
    <source>
        <strain evidence="3 4">SR1.6/6</strain>
    </source>
</reference>
<dbReference type="KEGG" id="mmes:MMSR116_13140"/>
<feature type="compositionally biased region" description="Basic and acidic residues" evidence="1">
    <location>
        <begin position="219"/>
        <end position="237"/>
    </location>
</feature>
<dbReference type="RefSeq" id="WP_010682717.1">
    <property type="nucleotide sequence ID" value="NZ_CP043538.1"/>
</dbReference>
<proteinExistence type="predicted"/>
<dbReference type="Gene3D" id="2.60.450.10">
    <property type="entry name" value="Lipopolysaccharide (LPS) transport protein A like domain"/>
    <property type="match status" value="1"/>
</dbReference>
<accession>A0A6B9FP10</accession>
<feature type="region of interest" description="Disordered" evidence="1">
    <location>
        <begin position="218"/>
        <end position="252"/>
    </location>
</feature>
<keyword evidence="2" id="KW-0812">Transmembrane</keyword>
<feature type="transmembrane region" description="Helical" evidence="2">
    <location>
        <begin position="37"/>
        <end position="55"/>
    </location>
</feature>